<evidence type="ECO:0000259" key="9">
    <source>
        <dbReference type="PROSITE" id="PS51873"/>
    </source>
</evidence>
<feature type="domain" description="RING-type" evidence="9">
    <location>
        <begin position="19"/>
        <end position="196"/>
    </location>
</feature>
<proteinExistence type="predicted"/>
<evidence type="ECO:0000256" key="7">
    <source>
        <dbReference type="ARBA" id="ARBA00022786"/>
    </source>
</evidence>
<dbReference type="OrthoDB" id="9977870at2759"/>
<keyword evidence="7" id="KW-0833">Ubl conjugation pathway</keyword>
<dbReference type="GeneID" id="36524507"/>
<gene>
    <name evidence="10" type="ORF">BDW47DRAFT_131601</name>
</gene>
<dbReference type="PANTHER" id="PTHR11685">
    <property type="entry name" value="RBR FAMILY RING FINGER AND IBR DOMAIN-CONTAINING"/>
    <property type="match status" value="1"/>
</dbReference>
<dbReference type="EMBL" id="KZ559136">
    <property type="protein sequence ID" value="PLB38395.1"/>
    <property type="molecule type" value="Genomic_DNA"/>
</dbReference>
<sequence>MSGQGGGEDNPKGDPTTPTQYQCVVCREYGPKEDRIGSRCSHCYCKDCLIHYLERTLAQDFFFPPECCGEPIPLTAMLIFLSPELIERYLERVVEKNDRDRTYCADPHCARYLPPARGLDDSVRSCKKCPTRTCTQCKARSHDGACVSHDSDVLQMAIDEGWKRCLECRNLVELTFGCNHIMYEHGPSVDSYEHTL</sequence>
<dbReference type="Pfam" id="PF01485">
    <property type="entry name" value="IBR"/>
    <property type="match status" value="1"/>
</dbReference>
<dbReference type="GO" id="GO:0061630">
    <property type="term" value="F:ubiquitin protein ligase activity"/>
    <property type="evidence" value="ECO:0007669"/>
    <property type="project" value="UniProtKB-EC"/>
</dbReference>
<dbReference type="Gene3D" id="3.30.40.10">
    <property type="entry name" value="Zinc/RING finger domain, C3HC4 (zinc finger)"/>
    <property type="match status" value="1"/>
</dbReference>
<dbReference type="PROSITE" id="PS51873">
    <property type="entry name" value="TRIAD"/>
    <property type="match status" value="1"/>
</dbReference>
<keyword evidence="8" id="KW-0862">Zinc</keyword>
<dbReference type="STRING" id="41067.A0A2I2FCN1"/>
<dbReference type="EC" id="2.3.2.31" evidence="2"/>
<organism evidence="10 11">
    <name type="scientific">Aspergillus candidus</name>
    <dbReference type="NCBI Taxonomy" id="41067"/>
    <lineage>
        <taxon>Eukaryota</taxon>
        <taxon>Fungi</taxon>
        <taxon>Dikarya</taxon>
        <taxon>Ascomycota</taxon>
        <taxon>Pezizomycotina</taxon>
        <taxon>Eurotiomycetes</taxon>
        <taxon>Eurotiomycetidae</taxon>
        <taxon>Eurotiales</taxon>
        <taxon>Aspergillaceae</taxon>
        <taxon>Aspergillus</taxon>
        <taxon>Aspergillus subgen. Circumdati</taxon>
    </lineage>
</organism>
<evidence type="ECO:0000256" key="8">
    <source>
        <dbReference type="ARBA" id="ARBA00022833"/>
    </source>
</evidence>
<dbReference type="GO" id="GO:0008270">
    <property type="term" value="F:zinc ion binding"/>
    <property type="evidence" value="ECO:0007669"/>
    <property type="project" value="UniProtKB-KW"/>
</dbReference>
<keyword evidence="5" id="KW-0677">Repeat</keyword>
<evidence type="ECO:0000256" key="3">
    <source>
        <dbReference type="ARBA" id="ARBA00022679"/>
    </source>
</evidence>
<dbReference type="SUPFAM" id="SSF57850">
    <property type="entry name" value="RING/U-box"/>
    <property type="match status" value="1"/>
</dbReference>
<dbReference type="GO" id="GO:0016567">
    <property type="term" value="P:protein ubiquitination"/>
    <property type="evidence" value="ECO:0007669"/>
    <property type="project" value="InterPro"/>
</dbReference>
<dbReference type="InterPro" id="IPR017907">
    <property type="entry name" value="Znf_RING_CS"/>
</dbReference>
<dbReference type="InterPro" id="IPR002867">
    <property type="entry name" value="IBR_dom"/>
</dbReference>
<keyword evidence="3" id="KW-0808">Transferase</keyword>
<evidence type="ECO:0000256" key="1">
    <source>
        <dbReference type="ARBA" id="ARBA00001798"/>
    </source>
</evidence>
<dbReference type="InterPro" id="IPR031127">
    <property type="entry name" value="E3_UB_ligase_RBR"/>
</dbReference>
<dbReference type="AlphaFoldDB" id="A0A2I2FCN1"/>
<protein>
    <recommendedName>
        <fullName evidence="2">RBR-type E3 ubiquitin transferase</fullName>
        <ecNumber evidence="2">2.3.2.31</ecNumber>
    </recommendedName>
</protein>
<evidence type="ECO:0000256" key="2">
    <source>
        <dbReference type="ARBA" id="ARBA00012251"/>
    </source>
</evidence>
<dbReference type="InterPro" id="IPR044066">
    <property type="entry name" value="TRIAD_supradom"/>
</dbReference>
<accession>A0A2I2FCN1</accession>
<evidence type="ECO:0000313" key="10">
    <source>
        <dbReference type="EMBL" id="PLB38395.1"/>
    </source>
</evidence>
<keyword evidence="11" id="KW-1185">Reference proteome</keyword>
<evidence type="ECO:0000256" key="4">
    <source>
        <dbReference type="ARBA" id="ARBA00022723"/>
    </source>
</evidence>
<reference evidence="10 11" key="1">
    <citation type="submission" date="2017-12" db="EMBL/GenBank/DDBJ databases">
        <authorList>
            <consortium name="DOE Joint Genome Institute"/>
            <person name="Haridas S."/>
            <person name="Kjaerbolling I."/>
            <person name="Vesth T.C."/>
            <person name="Frisvad J.C."/>
            <person name="Nybo J.L."/>
            <person name="Theobald S."/>
            <person name="Kuo A."/>
            <person name="Bowyer P."/>
            <person name="Matsuda Y."/>
            <person name="Mondo S."/>
            <person name="Lyhne E.K."/>
            <person name="Kogle M.E."/>
            <person name="Clum A."/>
            <person name="Lipzen A."/>
            <person name="Salamov A."/>
            <person name="Ngan C.Y."/>
            <person name="Daum C."/>
            <person name="Chiniquy J."/>
            <person name="Barry K."/>
            <person name="LaButti K."/>
            <person name="Simmons B.A."/>
            <person name="Magnuson J.K."/>
            <person name="Mortensen U.H."/>
            <person name="Larsen T.O."/>
            <person name="Grigoriev I.V."/>
            <person name="Baker S.E."/>
            <person name="Andersen M.R."/>
            <person name="Nordberg H.P."/>
            <person name="Cantor M.N."/>
            <person name="Hua S.X."/>
        </authorList>
    </citation>
    <scope>NUCLEOTIDE SEQUENCE [LARGE SCALE GENOMIC DNA]</scope>
    <source>
        <strain evidence="10 11">CBS 102.13</strain>
    </source>
</reference>
<comment type="catalytic activity">
    <reaction evidence="1">
        <text>[E2 ubiquitin-conjugating enzyme]-S-ubiquitinyl-L-cysteine + [acceptor protein]-L-lysine = [E2 ubiquitin-conjugating enzyme]-L-cysteine + [acceptor protein]-N(6)-ubiquitinyl-L-lysine.</text>
        <dbReference type="EC" id="2.3.2.31"/>
    </reaction>
</comment>
<dbReference type="RefSeq" id="XP_024672407.1">
    <property type="nucleotide sequence ID" value="XM_024817347.1"/>
</dbReference>
<dbReference type="CDD" id="cd20335">
    <property type="entry name" value="BRcat_RBR"/>
    <property type="match status" value="1"/>
</dbReference>
<dbReference type="InterPro" id="IPR013083">
    <property type="entry name" value="Znf_RING/FYVE/PHD"/>
</dbReference>
<keyword evidence="4" id="KW-0479">Metal-binding</keyword>
<dbReference type="Proteomes" id="UP000234585">
    <property type="component" value="Unassembled WGS sequence"/>
</dbReference>
<evidence type="ECO:0000256" key="6">
    <source>
        <dbReference type="ARBA" id="ARBA00022771"/>
    </source>
</evidence>
<evidence type="ECO:0000256" key="5">
    <source>
        <dbReference type="ARBA" id="ARBA00022737"/>
    </source>
</evidence>
<name>A0A2I2FCN1_ASPCN</name>
<evidence type="ECO:0000313" key="11">
    <source>
        <dbReference type="Proteomes" id="UP000234585"/>
    </source>
</evidence>
<keyword evidence="6" id="KW-0863">Zinc-finger</keyword>
<dbReference type="PROSITE" id="PS00518">
    <property type="entry name" value="ZF_RING_1"/>
    <property type="match status" value="1"/>
</dbReference>
<dbReference type="SMART" id="SM00647">
    <property type="entry name" value="IBR"/>
    <property type="match status" value="1"/>
</dbReference>